<dbReference type="Gene3D" id="3.30.530.20">
    <property type="match status" value="1"/>
</dbReference>
<protein>
    <submittedName>
        <fullName evidence="1">Cell division protein</fullName>
    </submittedName>
</protein>
<dbReference type="GO" id="GO:0051301">
    <property type="term" value="P:cell division"/>
    <property type="evidence" value="ECO:0007669"/>
    <property type="project" value="UniProtKB-KW"/>
</dbReference>
<evidence type="ECO:0000313" key="1">
    <source>
        <dbReference type="EMBL" id="KOS06637.1"/>
    </source>
</evidence>
<keyword evidence="1" id="KW-0131">Cell cycle</keyword>
<evidence type="ECO:0000313" key="2">
    <source>
        <dbReference type="Proteomes" id="UP000037755"/>
    </source>
</evidence>
<comment type="caution">
    <text evidence="1">The sequence shown here is derived from an EMBL/GenBank/DDBJ whole genome shotgun (WGS) entry which is preliminary data.</text>
</comment>
<name>A0A0M8MIR3_9FLAO</name>
<dbReference type="STRING" id="1202724.AM493_11790"/>
<organism evidence="1 2">
    <name type="scientific">Flavobacterium akiainvivens</name>
    <dbReference type="NCBI Taxonomy" id="1202724"/>
    <lineage>
        <taxon>Bacteria</taxon>
        <taxon>Pseudomonadati</taxon>
        <taxon>Bacteroidota</taxon>
        <taxon>Flavobacteriia</taxon>
        <taxon>Flavobacteriales</taxon>
        <taxon>Flavobacteriaceae</taxon>
        <taxon>Flavobacterium</taxon>
    </lineage>
</organism>
<keyword evidence="1" id="KW-0132">Cell division</keyword>
<dbReference type="CDD" id="cd07820">
    <property type="entry name" value="SRPBCC_3"/>
    <property type="match status" value="1"/>
</dbReference>
<dbReference type="InterPro" id="IPR023393">
    <property type="entry name" value="START-like_dom_sf"/>
</dbReference>
<proteinExistence type="predicted"/>
<sequence>MPVITLHTAINAPAHVVFNLSRSVDLHKISAAHTTEEAIAGRTSGLMENSEVVTWQARHFGIRQKLTVQITHMQFAVEFTDAMLPGKGAFKSMVHRHVFEEHNGRTVMTDIFTYQSPLGILGRLADVLFLEKYMRRFLTKRNAIIKAFAEDPARWQQVPGMV</sequence>
<dbReference type="RefSeq" id="WP_054408241.1">
    <property type="nucleotide sequence ID" value="NZ_FOYA01000001.1"/>
</dbReference>
<keyword evidence="2" id="KW-1185">Reference proteome</keyword>
<reference evidence="1 2" key="1">
    <citation type="submission" date="2015-08" db="EMBL/GenBank/DDBJ databases">
        <title>Whole genome sequence of Flavobacterium akiainvivens IK-1T, from decaying Wikstroemia oahuensis, an endemic Hawaiian shrub.</title>
        <authorList>
            <person name="Wan X."/>
            <person name="Hou S."/>
            <person name="Saito J."/>
            <person name="Donachie S."/>
        </authorList>
    </citation>
    <scope>NUCLEOTIDE SEQUENCE [LARGE SCALE GENOMIC DNA]</scope>
    <source>
        <strain evidence="1 2">IK-1</strain>
    </source>
</reference>
<dbReference type="PATRIC" id="fig|1202724.3.peg.2442"/>
<dbReference type="Proteomes" id="UP000037755">
    <property type="component" value="Unassembled WGS sequence"/>
</dbReference>
<accession>A0A0M8MIR3</accession>
<dbReference type="AlphaFoldDB" id="A0A0M8MIR3"/>
<dbReference type="SUPFAM" id="SSF55961">
    <property type="entry name" value="Bet v1-like"/>
    <property type="match status" value="1"/>
</dbReference>
<dbReference type="OrthoDB" id="9801773at2"/>
<gene>
    <name evidence="1" type="ORF">AM493_11790</name>
</gene>
<dbReference type="EMBL" id="LIYD01000005">
    <property type="protein sequence ID" value="KOS06637.1"/>
    <property type="molecule type" value="Genomic_DNA"/>
</dbReference>